<feature type="binding site" evidence="5">
    <location>
        <position position="87"/>
    </location>
    <ligand>
        <name>S-adenosyl-L-methionine</name>
        <dbReference type="ChEBI" id="CHEBI:59789"/>
    </ligand>
</feature>
<keyword evidence="4 5" id="KW-0949">S-adenosyl-L-methionine</keyword>
<keyword evidence="6" id="KW-0830">Ubiquinone</keyword>
<comment type="catalytic activity">
    <reaction evidence="5">
        <text>a 3-(all-trans-polyprenyl)benzene-1,2-diol + S-adenosyl-L-methionine = a 2-methoxy-6-(all-trans-polyprenyl)phenol + S-adenosyl-L-homocysteine + H(+)</text>
        <dbReference type="Rhea" id="RHEA:31411"/>
        <dbReference type="Rhea" id="RHEA-COMP:9550"/>
        <dbReference type="Rhea" id="RHEA-COMP:9551"/>
        <dbReference type="ChEBI" id="CHEBI:15378"/>
        <dbReference type="ChEBI" id="CHEBI:57856"/>
        <dbReference type="ChEBI" id="CHEBI:59789"/>
        <dbReference type="ChEBI" id="CHEBI:62729"/>
        <dbReference type="ChEBI" id="CHEBI:62731"/>
        <dbReference type="EC" id="2.1.1.222"/>
    </reaction>
</comment>
<proteinExistence type="inferred from homology"/>
<evidence type="ECO:0000256" key="3">
    <source>
        <dbReference type="ARBA" id="ARBA00022688"/>
    </source>
</evidence>
<organism evidence="6 7">
    <name type="scientific">Methylocystis iwaonis</name>
    <dbReference type="NCBI Taxonomy" id="2885079"/>
    <lineage>
        <taxon>Bacteria</taxon>
        <taxon>Pseudomonadati</taxon>
        <taxon>Pseudomonadota</taxon>
        <taxon>Alphaproteobacteria</taxon>
        <taxon>Hyphomicrobiales</taxon>
        <taxon>Methylocystaceae</taxon>
        <taxon>Methylocystis</taxon>
    </lineage>
</organism>
<dbReference type="HAMAP" id="MF_00472">
    <property type="entry name" value="UbiG"/>
    <property type="match status" value="1"/>
</dbReference>
<comment type="similarity">
    <text evidence="5">Belongs to the methyltransferase superfamily. UbiG/COQ3 family.</text>
</comment>
<comment type="catalytic activity">
    <reaction evidence="5">
        <text>a 3-demethylubiquinol + S-adenosyl-L-methionine = a ubiquinol + S-adenosyl-L-homocysteine + H(+)</text>
        <dbReference type="Rhea" id="RHEA:44380"/>
        <dbReference type="Rhea" id="RHEA-COMP:9566"/>
        <dbReference type="Rhea" id="RHEA-COMP:10914"/>
        <dbReference type="ChEBI" id="CHEBI:15378"/>
        <dbReference type="ChEBI" id="CHEBI:17976"/>
        <dbReference type="ChEBI" id="CHEBI:57856"/>
        <dbReference type="ChEBI" id="CHEBI:59789"/>
        <dbReference type="ChEBI" id="CHEBI:84422"/>
        <dbReference type="EC" id="2.1.1.64"/>
    </reaction>
</comment>
<dbReference type="EC" id="2.1.1.64" evidence="5"/>
<keyword evidence="3 5" id="KW-0831">Ubiquinone biosynthesis</keyword>
<reference evidence="6 7" key="1">
    <citation type="journal article" date="2023" name="Int. J. Syst. Evol. Microbiol.">
        <title>Methylocystis iwaonis sp. nov., a type II methane-oxidizing bacterium from surface soil of a rice paddy field in Japan, and emended description of the genus Methylocystis (ex Whittenbury et al. 1970) Bowman et al. 1993.</title>
        <authorList>
            <person name="Kaise H."/>
            <person name="Sawadogo J.B."/>
            <person name="Alam M.S."/>
            <person name="Ueno C."/>
            <person name="Dianou D."/>
            <person name="Shinjo R."/>
            <person name="Asakawa S."/>
        </authorList>
    </citation>
    <scope>NUCLEOTIDE SEQUENCE [LARGE SCALE GENOMIC DNA]</scope>
    <source>
        <strain evidence="6 7">SS37A-Re</strain>
    </source>
</reference>
<dbReference type="Pfam" id="PF13489">
    <property type="entry name" value="Methyltransf_23"/>
    <property type="match status" value="1"/>
</dbReference>
<dbReference type="PANTHER" id="PTHR43464">
    <property type="entry name" value="METHYLTRANSFERASE"/>
    <property type="match status" value="1"/>
</dbReference>
<dbReference type="InterPro" id="IPR010233">
    <property type="entry name" value="UbiG_MeTrfase"/>
</dbReference>
<keyword evidence="1 5" id="KW-0489">Methyltransferase</keyword>
<evidence type="ECO:0000256" key="5">
    <source>
        <dbReference type="HAMAP-Rule" id="MF_00472"/>
    </source>
</evidence>
<accession>A0ABM8E9M5</accession>
<protein>
    <recommendedName>
        <fullName evidence="5">Ubiquinone biosynthesis O-methyltransferase</fullName>
    </recommendedName>
    <alternativeName>
        <fullName evidence="5">2-polyprenyl-6-hydroxyphenol methylase</fullName>
        <ecNumber evidence="5">2.1.1.222</ecNumber>
    </alternativeName>
    <alternativeName>
        <fullName evidence="5">3-demethylubiquinone 3-O-methyltransferase</fullName>
        <ecNumber evidence="5">2.1.1.64</ecNumber>
    </alternativeName>
</protein>
<name>A0ABM8E9M5_9HYPH</name>
<dbReference type="RefSeq" id="WP_281927818.1">
    <property type="nucleotide sequence ID" value="NZ_AP027142.1"/>
</dbReference>
<sequence>MTICEVPLSEHAAPHSASVNPEDVARFNRLGDLWWDKQGKMGILHDINPIRVTYIRDHIRRFLLNDQSALNESPEHPLAGVRIADIGCGGGILSESLAELGAQVTGIDPAPNNIAVASRHAEKMGLTIDYRNITAETLAETGEQFDAVAALEVIEHVEGPSEFIKKLSSLVKPGGLLFLATIDRTMKSYVFAILGAEYVLGWVPKGTHDHDKFIRPDELSAWVRRAGLREIDRAGMTFQPFTRSWRKSHDTDVNYLMAAKKEG</sequence>
<gene>
    <name evidence="5 6" type="primary">ubiG</name>
    <name evidence="6" type="ORF">SS37A_21220</name>
</gene>
<feature type="binding site" evidence="5">
    <location>
        <position position="51"/>
    </location>
    <ligand>
        <name>S-adenosyl-L-methionine</name>
        <dbReference type="ChEBI" id="CHEBI:59789"/>
    </ligand>
</feature>
<dbReference type="CDD" id="cd02440">
    <property type="entry name" value="AdoMet_MTases"/>
    <property type="match status" value="1"/>
</dbReference>
<evidence type="ECO:0000256" key="1">
    <source>
        <dbReference type="ARBA" id="ARBA00022603"/>
    </source>
</evidence>
<feature type="binding site" evidence="5">
    <location>
        <position position="151"/>
    </location>
    <ligand>
        <name>S-adenosyl-L-methionine</name>
        <dbReference type="ChEBI" id="CHEBI:59789"/>
    </ligand>
</feature>
<evidence type="ECO:0000313" key="7">
    <source>
        <dbReference type="Proteomes" id="UP001317629"/>
    </source>
</evidence>
<comment type="pathway">
    <text evidence="5">Cofactor biosynthesis; ubiquinone biosynthesis.</text>
</comment>
<keyword evidence="2 5" id="KW-0808">Transferase</keyword>
<dbReference type="Gene3D" id="3.40.50.150">
    <property type="entry name" value="Vaccinia Virus protein VP39"/>
    <property type="match status" value="1"/>
</dbReference>
<keyword evidence="7" id="KW-1185">Reference proteome</keyword>
<comment type="function">
    <text evidence="5">O-methyltransferase that catalyzes the 2 O-methylation steps in the ubiquinone biosynthetic pathway.</text>
</comment>
<evidence type="ECO:0000313" key="6">
    <source>
        <dbReference type="EMBL" id="BDV34593.1"/>
    </source>
</evidence>
<dbReference type="PANTHER" id="PTHR43464:SF19">
    <property type="entry name" value="UBIQUINONE BIOSYNTHESIS O-METHYLTRANSFERASE, MITOCHONDRIAL"/>
    <property type="match status" value="1"/>
</dbReference>
<dbReference type="SUPFAM" id="SSF53335">
    <property type="entry name" value="S-adenosyl-L-methionine-dependent methyltransferases"/>
    <property type="match status" value="1"/>
</dbReference>
<dbReference type="InterPro" id="IPR029063">
    <property type="entry name" value="SAM-dependent_MTases_sf"/>
</dbReference>
<dbReference type="EC" id="2.1.1.222" evidence="5"/>
<dbReference type="NCBIfam" id="TIGR01983">
    <property type="entry name" value="UbiG"/>
    <property type="match status" value="1"/>
</dbReference>
<evidence type="ECO:0000256" key="4">
    <source>
        <dbReference type="ARBA" id="ARBA00022691"/>
    </source>
</evidence>
<dbReference type="EMBL" id="AP027142">
    <property type="protein sequence ID" value="BDV34593.1"/>
    <property type="molecule type" value="Genomic_DNA"/>
</dbReference>
<feature type="binding site" evidence="5">
    <location>
        <position position="108"/>
    </location>
    <ligand>
        <name>S-adenosyl-L-methionine</name>
        <dbReference type="ChEBI" id="CHEBI:59789"/>
    </ligand>
</feature>
<dbReference type="Proteomes" id="UP001317629">
    <property type="component" value="Chromosome"/>
</dbReference>
<evidence type="ECO:0000256" key="2">
    <source>
        <dbReference type="ARBA" id="ARBA00022679"/>
    </source>
</evidence>